<proteinExistence type="predicted"/>
<reference evidence="2 3" key="1">
    <citation type="submission" date="2018-11" db="EMBL/GenBank/DDBJ databases">
        <title>The genome draft of YIM 96095.</title>
        <authorList>
            <person name="Tang S.-K."/>
            <person name="Chunyu W.-X."/>
            <person name="Feng Y.-Z."/>
        </authorList>
    </citation>
    <scope>NUCLEOTIDE SEQUENCE [LARGE SCALE GENOMIC DNA]</scope>
    <source>
        <strain evidence="2 3">YIM 96095</strain>
    </source>
</reference>
<evidence type="ECO:0000313" key="2">
    <source>
        <dbReference type="EMBL" id="RNL80754.1"/>
    </source>
</evidence>
<evidence type="ECO:0000259" key="1">
    <source>
        <dbReference type="Pfam" id="PF05899"/>
    </source>
</evidence>
<dbReference type="SUPFAM" id="SSF51182">
    <property type="entry name" value="RmlC-like cupins"/>
    <property type="match status" value="1"/>
</dbReference>
<evidence type="ECO:0000313" key="3">
    <source>
        <dbReference type="Proteomes" id="UP000269198"/>
    </source>
</evidence>
<dbReference type="PANTHER" id="PTHR40943:SF1">
    <property type="entry name" value="CYTOPLASMIC PROTEIN"/>
    <property type="match status" value="1"/>
</dbReference>
<dbReference type="InterPro" id="IPR008579">
    <property type="entry name" value="UGlyAH_Cupin_dom"/>
</dbReference>
<dbReference type="InterPro" id="IPR011051">
    <property type="entry name" value="RmlC_Cupin_sf"/>
</dbReference>
<dbReference type="Pfam" id="PF05899">
    <property type="entry name" value="Cupin_3"/>
    <property type="match status" value="1"/>
</dbReference>
<keyword evidence="3" id="KW-1185">Reference proteome</keyword>
<dbReference type="Proteomes" id="UP000269198">
    <property type="component" value="Unassembled WGS sequence"/>
</dbReference>
<dbReference type="Gene3D" id="2.60.120.10">
    <property type="entry name" value="Jelly Rolls"/>
    <property type="match status" value="1"/>
</dbReference>
<accession>A0A3N0DYR7</accession>
<organism evidence="2 3">
    <name type="scientific">Halostreptopolyspora alba</name>
    <dbReference type="NCBI Taxonomy" id="2487137"/>
    <lineage>
        <taxon>Bacteria</taxon>
        <taxon>Bacillati</taxon>
        <taxon>Actinomycetota</taxon>
        <taxon>Actinomycetes</taxon>
        <taxon>Streptosporangiales</taxon>
        <taxon>Nocardiopsidaceae</taxon>
        <taxon>Halostreptopolyspora</taxon>
    </lineage>
</organism>
<dbReference type="PANTHER" id="PTHR40943">
    <property type="entry name" value="CYTOPLASMIC PROTEIN-RELATED"/>
    <property type="match status" value="1"/>
</dbReference>
<dbReference type="EMBL" id="RJMB01000034">
    <property type="protein sequence ID" value="RNL80754.1"/>
    <property type="molecule type" value="Genomic_DNA"/>
</dbReference>
<dbReference type="AlphaFoldDB" id="A0A3N0DYR7"/>
<dbReference type="OrthoDB" id="9799053at2"/>
<name>A0A3N0DYR7_9ACTN</name>
<dbReference type="RefSeq" id="WP_123203406.1">
    <property type="nucleotide sequence ID" value="NZ_RJMB01000034.1"/>
</dbReference>
<feature type="domain" description="(S)-ureidoglycine aminohydrolase cupin" evidence="1">
    <location>
        <begin position="62"/>
        <end position="116"/>
    </location>
</feature>
<sequence>MSTADVHTVPTTTIGATENWEPFVEGGQQIGEVHWLAVHERPEGAVATGLWRIDAESGAEIPYAVSGSETFHVLEGEAVLEPAEGEPIELTPGMVVSFPDGFTATWRTRSAFKKFFVVA</sequence>
<comment type="caution">
    <text evidence="2">The sequence shown here is derived from an EMBL/GenBank/DDBJ whole genome shotgun (WGS) entry which is preliminary data.</text>
</comment>
<dbReference type="InterPro" id="IPR014710">
    <property type="entry name" value="RmlC-like_jellyroll"/>
</dbReference>
<gene>
    <name evidence="2" type="ORF">EFW17_22305</name>
</gene>
<protein>
    <submittedName>
        <fullName evidence="2">DUF861 domain-containing protein</fullName>
    </submittedName>
</protein>